<dbReference type="Gene3D" id="1.20.1250.20">
    <property type="entry name" value="MFS general substrate transporter like domains"/>
    <property type="match status" value="1"/>
</dbReference>
<dbReference type="InterPro" id="IPR011701">
    <property type="entry name" value="MFS"/>
</dbReference>
<organism evidence="11 12">
    <name type="scientific">Phaeosphaeria nodorum (strain SN15 / ATCC MYA-4574 / FGSC 10173)</name>
    <name type="common">Glume blotch fungus</name>
    <name type="synonym">Parastagonospora nodorum</name>
    <dbReference type="NCBI Taxonomy" id="321614"/>
    <lineage>
        <taxon>Eukaryota</taxon>
        <taxon>Fungi</taxon>
        <taxon>Dikarya</taxon>
        <taxon>Ascomycota</taxon>
        <taxon>Pezizomycotina</taxon>
        <taxon>Dothideomycetes</taxon>
        <taxon>Pleosporomycetidae</taxon>
        <taxon>Pleosporales</taxon>
        <taxon>Pleosporineae</taxon>
        <taxon>Phaeosphaeriaceae</taxon>
        <taxon>Parastagonospora</taxon>
    </lineage>
</organism>
<feature type="transmembrane region" description="Helical" evidence="10">
    <location>
        <begin position="114"/>
        <end position="134"/>
    </location>
</feature>
<evidence type="ECO:0000256" key="10">
    <source>
        <dbReference type="SAM" id="Phobius"/>
    </source>
</evidence>
<dbReference type="OMA" id="PMITQEI"/>
<evidence type="ECO:0000313" key="11">
    <source>
        <dbReference type="EMBL" id="QRD04317.1"/>
    </source>
</evidence>
<dbReference type="GO" id="GO:0032259">
    <property type="term" value="P:methylation"/>
    <property type="evidence" value="ECO:0007669"/>
    <property type="project" value="UniProtKB-KW"/>
</dbReference>
<sequence length="551" mass="59801">MSTSKDEKVVGSTVERFESLSADESDGKNGLQQSETMGTVRFTEEQDIYLVPAPSADPRDPLNLPKWRKIVFISLVSIFSSLGLSMVSGFGGLLGFYIPIYAAHGADYADITALMTYPSMFMGVGCLLATPLALAVGRRPVYLGSLVVLIVGALLAAYAKDYNWHLGARMVLGLAAGQSEALVPMMIQEIHFMHERSTFLMWQSAIQTVLSAALIIAASPLAGAIGPANWYILGAGLSAATLVASIFLVPESRYPRSLVAYGQYSESESDENVDYIAPPVRLSERPALDTVRYEPRTLRSDMRLFVGETDWAEGMWGFLHTFQILLFPNVLWAFCLNGLTIGINIAIGTTYGKIVTSPPYNWGQDAASYVNAGQVIVAFVALPLLGNGSDMVIKWRARRNGGVHEPESRLLLLWIPICIGVVSAVLYGQAGQHPEKYHWFVIVFANAGYYFAFVGANISAITYLLDSYPARAGPVLVVITAFRGFVSFGTSYGVAKFIETSGYDGSFGTYAGLTALFGAIGILVFVFGKQIRSYTGKFATKKRSGKPSMSR</sequence>
<evidence type="ECO:0000256" key="1">
    <source>
        <dbReference type="ARBA" id="ARBA00004141"/>
    </source>
</evidence>
<dbReference type="GO" id="GO:0009307">
    <property type="term" value="P:DNA restriction-modification system"/>
    <property type="evidence" value="ECO:0007669"/>
    <property type="project" value="UniProtKB-KW"/>
</dbReference>
<dbReference type="VEuPathDB" id="FungiDB:JI435_161530"/>
<feature type="transmembrane region" description="Helical" evidence="10">
    <location>
        <begin position="439"/>
        <end position="465"/>
    </location>
</feature>
<dbReference type="OrthoDB" id="268400at2759"/>
<dbReference type="GO" id="GO:0016020">
    <property type="term" value="C:membrane"/>
    <property type="evidence" value="ECO:0007669"/>
    <property type="project" value="UniProtKB-SubCell"/>
</dbReference>
<gene>
    <name evidence="11" type="ORF">JI435_161530</name>
</gene>
<feature type="transmembrane region" description="Helical" evidence="10">
    <location>
        <begin position="141"/>
        <end position="160"/>
    </location>
</feature>
<evidence type="ECO:0000256" key="9">
    <source>
        <dbReference type="SAM" id="MobiDB-lite"/>
    </source>
</evidence>
<keyword evidence="3" id="KW-0808">Transferase</keyword>
<feature type="transmembrane region" description="Helical" evidence="10">
    <location>
        <begin position="228"/>
        <end position="249"/>
    </location>
</feature>
<reference evidence="12" key="1">
    <citation type="journal article" date="2021" name="BMC Genomics">
        <title>Chromosome-level genome assembly and manually-curated proteome of model necrotroph Parastagonospora nodorum Sn15 reveals a genome-wide trove of candidate effector homologs, and redundancy of virulence-related functions within an accessory chromosome.</title>
        <authorList>
            <person name="Bertazzoni S."/>
            <person name="Jones D.A.B."/>
            <person name="Phan H.T."/>
            <person name="Tan K.-C."/>
            <person name="Hane J.K."/>
        </authorList>
    </citation>
    <scope>NUCLEOTIDE SEQUENCE [LARGE SCALE GENOMIC DNA]</scope>
    <source>
        <strain evidence="12">SN15 / ATCC MYA-4574 / FGSC 10173)</strain>
    </source>
</reference>
<feature type="transmembrane region" description="Helical" evidence="10">
    <location>
        <begin position="367"/>
        <end position="389"/>
    </location>
</feature>
<dbReference type="GO" id="GO:0015667">
    <property type="term" value="F:site-specific DNA-methyltransferase (cytosine-N4-specific) activity"/>
    <property type="evidence" value="ECO:0007669"/>
    <property type="project" value="InterPro"/>
</dbReference>
<feature type="transmembrane region" description="Helical" evidence="10">
    <location>
        <begin position="472"/>
        <end position="495"/>
    </location>
</feature>
<keyword evidence="6" id="KW-0680">Restriction system</keyword>
<dbReference type="EMBL" id="CP069039">
    <property type="protein sequence ID" value="QRD04317.1"/>
    <property type="molecule type" value="Genomic_DNA"/>
</dbReference>
<proteinExistence type="predicted"/>
<dbReference type="AlphaFoldDB" id="A0A7U2FFI4"/>
<feature type="region of interest" description="Disordered" evidence="9">
    <location>
        <begin position="1"/>
        <end position="36"/>
    </location>
</feature>
<evidence type="ECO:0000256" key="6">
    <source>
        <dbReference type="ARBA" id="ARBA00022747"/>
    </source>
</evidence>
<evidence type="ECO:0008006" key="13">
    <source>
        <dbReference type="Google" id="ProtNLM"/>
    </source>
</evidence>
<accession>A0A7U2FFI4</accession>
<feature type="transmembrane region" description="Helical" evidence="10">
    <location>
        <begin position="70"/>
        <end position="102"/>
    </location>
</feature>
<evidence type="ECO:0000256" key="7">
    <source>
        <dbReference type="ARBA" id="ARBA00022989"/>
    </source>
</evidence>
<evidence type="ECO:0000256" key="4">
    <source>
        <dbReference type="ARBA" id="ARBA00022691"/>
    </source>
</evidence>
<evidence type="ECO:0000256" key="5">
    <source>
        <dbReference type="ARBA" id="ARBA00022692"/>
    </source>
</evidence>
<feature type="transmembrane region" description="Helical" evidence="10">
    <location>
        <begin position="324"/>
        <end position="347"/>
    </location>
</feature>
<evidence type="ECO:0000256" key="2">
    <source>
        <dbReference type="ARBA" id="ARBA00022603"/>
    </source>
</evidence>
<keyword evidence="12" id="KW-1185">Reference proteome</keyword>
<evidence type="ECO:0000313" key="12">
    <source>
        <dbReference type="Proteomes" id="UP000663193"/>
    </source>
</evidence>
<evidence type="ECO:0000256" key="3">
    <source>
        <dbReference type="ARBA" id="ARBA00022679"/>
    </source>
</evidence>
<keyword evidence="5 10" id="KW-0812">Transmembrane</keyword>
<dbReference type="GO" id="GO:0003677">
    <property type="term" value="F:DNA binding"/>
    <property type="evidence" value="ECO:0007669"/>
    <property type="project" value="InterPro"/>
</dbReference>
<name>A0A7U2FFI4_PHANO</name>
<dbReference type="GO" id="GO:0022857">
    <property type="term" value="F:transmembrane transporter activity"/>
    <property type="evidence" value="ECO:0007669"/>
    <property type="project" value="InterPro"/>
</dbReference>
<feature type="transmembrane region" description="Helical" evidence="10">
    <location>
        <begin position="507"/>
        <end position="527"/>
    </location>
</feature>
<dbReference type="SUPFAM" id="SSF103473">
    <property type="entry name" value="MFS general substrate transporter"/>
    <property type="match status" value="1"/>
</dbReference>
<protein>
    <recommendedName>
        <fullName evidence="13">Major facilitator superfamily (MFS) profile domain-containing protein</fullName>
    </recommendedName>
</protein>
<evidence type="ECO:0000256" key="8">
    <source>
        <dbReference type="ARBA" id="ARBA00023136"/>
    </source>
</evidence>
<dbReference type="PANTHER" id="PTHR23502:SF164">
    <property type="entry name" value="MAJOR FACILITATOR SUPERFAMILY (MFS) PROFILE DOMAIN-CONTAINING PROTEIN"/>
    <property type="match status" value="1"/>
</dbReference>
<feature type="transmembrane region" description="Helical" evidence="10">
    <location>
        <begin position="410"/>
        <end position="427"/>
    </location>
</feature>
<dbReference type="Pfam" id="PF07690">
    <property type="entry name" value="MFS_1"/>
    <property type="match status" value="1"/>
</dbReference>
<keyword evidence="2" id="KW-0489">Methyltransferase</keyword>
<keyword evidence="7 10" id="KW-1133">Transmembrane helix</keyword>
<comment type="subcellular location">
    <subcellularLocation>
        <location evidence="1">Membrane</location>
        <topology evidence="1">Multi-pass membrane protein</topology>
    </subcellularLocation>
</comment>
<dbReference type="PROSITE" id="PS00093">
    <property type="entry name" value="N4_MTASE"/>
    <property type="match status" value="1"/>
</dbReference>
<keyword evidence="8 10" id="KW-0472">Membrane</keyword>
<dbReference type="Proteomes" id="UP000663193">
    <property type="component" value="Chromosome 17"/>
</dbReference>
<dbReference type="InterPro" id="IPR036259">
    <property type="entry name" value="MFS_trans_sf"/>
</dbReference>
<dbReference type="PANTHER" id="PTHR23502">
    <property type="entry name" value="MAJOR FACILITATOR SUPERFAMILY"/>
    <property type="match status" value="1"/>
</dbReference>
<dbReference type="InterPro" id="IPR017985">
    <property type="entry name" value="MeTrfase_CN4_CS"/>
</dbReference>
<keyword evidence="4" id="KW-0949">S-adenosyl-L-methionine</keyword>